<proteinExistence type="predicted"/>
<keyword evidence="1" id="KW-0732">Signal</keyword>
<reference evidence="2 3" key="1">
    <citation type="submission" date="2019-07" db="EMBL/GenBank/DDBJ databases">
        <authorList>
            <person name="Zhu P."/>
        </authorList>
    </citation>
    <scope>NUCLEOTIDE SEQUENCE [LARGE SCALE GENOMIC DNA]</scope>
    <source>
        <strain evidence="2 3">SSL-25</strain>
    </source>
</reference>
<dbReference type="Proteomes" id="UP000320580">
    <property type="component" value="Chromosome"/>
</dbReference>
<evidence type="ECO:0000313" key="2">
    <source>
        <dbReference type="EMBL" id="QDY80495.1"/>
    </source>
</evidence>
<dbReference type="OrthoDB" id="5148901at2"/>
<dbReference type="AlphaFoldDB" id="A0A5B8JFC4"/>
<gene>
    <name evidence="2" type="ORF">FQU76_32730</name>
</gene>
<accession>A0A5B8JFC4</accession>
<organism evidence="2 3">
    <name type="scientific">Streptomyces qinzhouensis</name>
    <dbReference type="NCBI Taxonomy" id="2599401"/>
    <lineage>
        <taxon>Bacteria</taxon>
        <taxon>Bacillati</taxon>
        <taxon>Actinomycetota</taxon>
        <taxon>Actinomycetes</taxon>
        <taxon>Kitasatosporales</taxon>
        <taxon>Streptomycetaceae</taxon>
        <taxon>Streptomyces</taxon>
    </lineage>
</organism>
<sequence>MENAPRPRQPLARRSVLTAALGLSAATAQSVLWPATAATAAAETRYTLNGWRFCVNCFELFLVDFTVDASVCPRTRGAHQAAGWTFRLTYNLSPAGTGEDAHNQANWRHCYKCAALYWGPSTAQRCPAGGTHSYIHPGGYPRQFLMPHDIGQPAWTQNQWRYCFKCSAMFFNGYAHKNEYGLCPYDYIWGHTAAGYDFAVPVSAFT</sequence>
<feature type="chain" id="PRO_5039496749" description="Tat pathway signal protein" evidence="1">
    <location>
        <begin position="29"/>
        <end position="206"/>
    </location>
</feature>
<keyword evidence="3" id="KW-1185">Reference proteome</keyword>
<feature type="signal peptide" evidence="1">
    <location>
        <begin position="1"/>
        <end position="28"/>
    </location>
</feature>
<evidence type="ECO:0000256" key="1">
    <source>
        <dbReference type="SAM" id="SignalP"/>
    </source>
</evidence>
<evidence type="ECO:0008006" key="4">
    <source>
        <dbReference type="Google" id="ProtNLM"/>
    </source>
</evidence>
<dbReference type="KEGG" id="sqz:FQU76_32730"/>
<evidence type="ECO:0000313" key="3">
    <source>
        <dbReference type="Proteomes" id="UP000320580"/>
    </source>
</evidence>
<name>A0A5B8JFC4_9ACTN</name>
<dbReference type="InterPro" id="IPR006311">
    <property type="entry name" value="TAT_signal"/>
</dbReference>
<dbReference type="PROSITE" id="PS51318">
    <property type="entry name" value="TAT"/>
    <property type="match status" value="1"/>
</dbReference>
<protein>
    <recommendedName>
        <fullName evidence="4">Tat pathway signal protein</fullName>
    </recommendedName>
</protein>
<dbReference type="EMBL" id="CP042266">
    <property type="protein sequence ID" value="QDY80495.1"/>
    <property type="molecule type" value="Genomic_DNA"/>
</dbReference>
<dbReference type="RefSeq" id="WP_146483889.1">
    <property type="nucleotide sequence ID" value="NZ_CP042266.1"/>
</dbReference>